<dbReference type="InterPro" id="IPR017451">
    <property type="entry name" value="F-box-assoc_interact_dom"/>
</dbReference>
<keyword evidence="4" id="KW-1185">Reference proteome</keyword>
<organism evidence="3 4">
    <name type="scientific">Cinchona calisaya</name>
    <dbReference type="NCBI Taxonomy" id="153742"/>
    <lineage>
        <taxon>Eukaryota</taxon>
        <taxon>Viridiplantae</taxon>
        <taxon>Streptophyta</taxon>
        <taxon>Embryophyta</taxon>
        <taxon>Tracheophyta</taxon>
        <taxon>Spermatophyta</taxon>
        <taxon>Magnoliopsida</taxon>
        <taxon>eudicotyledons</taxon>
        <taxon>Gunneridae</taxon>
        <taxon>Pentapetalae</taxon>
        <taxon>asterids</taxon>
        <taxon>lamiids</taxon>
        <taxon>Gentianales</taxon>
        <taxon>Rubiaceae</taxon>
        <taxon>Cinchonoideae</taxon>
        <taxon>Cinchoneae</taxon>
        <taxon>Cinchona</taxon>
    </lineage>
</organism>
<dbReference type="NCBIfam" id="TIGR01640">
    <property type="entry name" value="F_box_assoc_1"/>
    <property type="match status" value="1"/>
</dbReference>
<dbReference type="InterPro" id="IPR036047">
    <property type="entry name" value="F-box-like_dom_sf"/>
</dbReference>
<dbReference type="Pfam" id="PF08268">
    <property type="entry name" value="FBA_3"/>
    <property type="match status" value="1"/>
</dbReference>
<feature type="domain" description="F-box" evidence="2">
    <location>
        <begin position="1"/>
        <end position="46"/>
    </location>
</feature>
<dbReference type="PANTHER" id="PTHR31672">
    <property type="entry name" value="BNACNNG10540D PROTEIN"/>
    <property type="match status" value="1"/>
</dbReference>
<gene>
    <name evidence="3" type="ORF">ACH5RR_016629</name>
</gene>
<accession>A0ABD2ZZM9</accession>
<dbReference type="Gene3D" id="1.20.1280.50">
    <property type="match status" value="1"/>
</dbReference>
<dbReference type="SMART" id="SM00256">
    <property type="entry name" value="FBOX"/>
    <property type="match status" value="1"/>
</dbReference>
<evidence type="ECO:0000259" key="2">
    <source>
        <dbReference type="PROSITE" id="PS50181"/>
    </source>
</evidence>
<dbReference type="Pfam" id="PF00646">
    <property type="entry name" value="F-box"/>
    <property type="match status" value="1"/>
</dbReference>
<comment type="caution">
    <text evidence="3">The sequence shown here is derived from an EMBL/GenBank/DDBJ whole genome shotgun (WGS) entry which is preliminary data.</text>
</comment>
<dbReference type="PROSITE" id="PS50181">
    <property type="entry name" value="FBOX"/>
    <property type="match status" value="1"/>
</dbReference>
<sequence length="334" mass="37703">MAVIEDLPHDILVNILQRLPVKSALRTKSTCKLLYRFISDPIFAQVHRDRALSSRSNPPGYLYKLKPLESLYGHLEGHLEVENDTSIYFAENGGPGGTGQVEGMKIPFEISIDHNNMKSNFTRDHASSGGLMALFGKDCYCSIYNPVTQEKVQVPSRPPLLSEAIGLHQIWWGFGFSLSNNEYKIVQFSFLSTQKKAGQGAIYTVKGYSDWKVLENDVPFYPQDSEYVECNGTLFWVNRMDSQSPDIGSFDIVSEEFQEESVILVPLHKRRVLGVLLSEAEGEFGDDGAGDRESDEKRPVPAPFSPEKQRPRIEFPHFFRWIDGEMMSALLKNG</sequence>
<dbReference type="EMBL" id="JBJUIK010000007">
    <property type="protein sequence ID" value="KAL3523795.1"/>
    <property type="molecule type" value="Genomic_DNA"/>
</dbReference>
<proteinExistence type="predicted"/>
<feature type="compositionally biased region" description="Basic and acidic residues" evidence="1">
    <location>
        <begin position="289"/>
        <end position="299"/>
    </location>
</feature>
<dbReference type="InterPro" id="IPR050796">
    <property type="entry name" value="SCF_F-box_component"/>
</dbReference>
<dbReference type="Proteomes" id="UP001630127">
    <property type="component" value="Unassembled WGS sequence"/>
</dbReference>
<evidence type="ECO:0000256" key="1">
    <source>
        <dbReference type="SAM" id="MobiDB-lite"/>
    </source>
</evidence>
<protein>
    <recommendedName>
        <fullName evidence="2">F-box domain-containing protein</fullName>
    </recommendedName>
</protein>
<dbReference type="AlphaFoldDB" id="A0ABD2ZZM9"/>
<feature type="region of interest" description="Disordered" evidence="1">
    <location>
        <begin position="284"/>
        <end position="311"/>
    </location>
</feature>
<dbReference type="InterPro" id="IPR013187">
    <property type="entry name" value="F-box-assoc_dom_typ3"/>
</dbReference>
<dbReference type="SUPFAM" id="SSF81383">
    <property type="entry name" value="F-box domain"/>
    <property type="match status" value="1"/>
</dbReference>
<dbReference type="InterPro" id="IPR001810">
    <property type="entry name" value="F-box_dom"/>
</dbReference>
<evidence type="ECO:0000313" key="3">
    <source>
        <dbReference type="EMBL" id="KAL3523795.1"/>
    </source>
</evidence>
<name>A0ABD2ZZM9_9GENT</name>
<dbReference type="PANTHER" id="PTHR31672:SF13">
    <property type="entry name" value="F-BOX PROTEIN CPR30-LIKE"/>
    <property type="match status" value="1"/>
</dbReference>
<reference evidence="3 4" key="1">
    <citation type="submission" date="2024-11" db="EMBL/GenBank/DDBJ databases">
        <title>A near-complete genome assembly of Cinchona calisaya.</title>
        <authorList>
            <person name="Lian D.C."/>
            <person name="Zhao X.W."/>
            <person name="Wei L."/>
        </authorList>
    </citation>
    <scope>NUCLEOTIDE SEQUENCE [LARGE SCALE GENOMIC DNA]</scope>
    <source>
        <tissue evidence="3">Nenye</tissue>
    </source>
</reference>
<evidence type="ECO:0000313" key="4">
    <source>
        <dbReference type="Proteomes" id="UP001630127"/>
    </source>
</evidence>